<dbReference type="EMBL" id="LUEZ02000004">
    <property type="protein sequence ID" value="RDB30741.1"/>
    <property type="molecule type" value="Genomic_DNA"/>
</dbReference>
<dbReference type="GO" id="GO:0005789">
    <property type="term" value="C:endoplasmic reticulum membrane"/>
    <property type="evidence" value="ECO:0007669"/>
    <property type="project" value="UniProtKB-SubCell"/>
</dbReference>
<dbReference type="Pfam" id="PF03878">
    <property type="entry name" value="YIF1"/>
    <property type="match status" value="1"/>
</dbReference>
<feature type="region of interest" description="Disordered" evidence="10">
    <location>
        <begin position="1"/>
        <end position="100"/>
    </location>
</feature>
<keyword evidence="5 9" id="KW-0653">Protein transport</keyword>
<evidence type="ECO:0000313" key="12">
    <source>
        <dbReference type="Proteomes" id="UP000076154"/>
    </source>
</evidence>
<evidence type="ECO:0000256" key="9">
    <source>
        <dbReference type="RuleBase" id="RU368073"/>
    </source>
</evidence>
<dbReference type="GO" id="GO:0000139">
    <property type="term" value="C:Golgi membrane"/>
    <property type="evidence" value="ECO:0007669"/>
    <property type="project" value="UniProtKB-SubCell"/>
</dbReference>
<organism evidence="11 12">
    <name type="scientific">Hypsizygus marmoreus</name>
    <name type="common">White beech mushroom</name>
    <name type="synonym">Agaricus marmoreus</name>
    <dbReference type="NCBI Taxonomy" id="39966"/>
    <lineage>
        <taxon>Eukaryota</taxon>
        <taxon>Fungi</taxon>
        <taxon>Dikarya</taxon>
        <taxon>Basidiomycota</taxon>
        <taxon>Agaricomycotina</taxon>
        <taxon>Agaricomycetes</taxon>
        <taxon>Agaricomycetidae</taxon>
        <taxon>Agaricales</taxon>
        <taxon>Tricholomatineae</taxon>
        <taxon>Lyophyllaceae</taxon>
        <taxon>Hypsizygus</taxon>
    </lineage>
</organism>
<dbReference type="STRING" id="39966.A0A369K812"/>
<protein>
    <recommendedName>
        <fullName evidence="9">Protein YIF1</fullName>
    </recommendedName>
</protein>
<evidence type="ECO:0000256" key="10">
    <source>
        <dbReference type="SAM" id="MobiDB-lite"/>
    </source>
</evidence>
<feature type="transmembrane region" description="Helical" evidence="9">
    <location>
        <begin position="193"/>
        <end position="213"/>
    </location>
</feature>
<dbReference type="AlphaFoldDB" id="A0A369K812"/>
<dbReference type="Proteomes" id="UP000076154">
    <property type="component" value="Unassembled WGS sequence"/>
</dbReference>
<keyword evidence="12" id="KW-1185">Reference proteome</keyword>
<evidence type="ECO:0000256" key="8">
    <source>
        <dbReference type="ARBA" id="ARBA00023136"/>
    </source>
</evidence>
<keyword evidence="7 9" id="KW-0333">Golgi apparatus</keyword>
<comment type="caution">
    <text evidence="11">The sequence shown here is derived from an EMBL/GenBank/DDBJ whole genome shotgun (WGS) entry which is preliminary data.</text>
</comment>
<dbReference type="PANTHER" id="PTHR14083">
    <property type="entry name" value="YIP1 INTERACTING FACTOR HOMOLOG YIF1 PROTEIN"/>
    <property type="match status" value="1"/>
</dbReference>
<comment type="subcellular location">
    <subcellularLocation>
        <location evidence="9">Endoplasmic reticulum membrane</location>
        <topology evidence="9">Multi-pass membrane protein</topology>
    </subcellularLocation>
    <subcellularLocation>
        <location evidence="9">Golgi apparatus membrane</location>
        <topology evidence="9">Multi-pass membrane protein</topology>
    </subcellularLocation>
</comment>
<name>A0A369K812_HYPMA</name>
<evidence type="ECO:0000256" key="1">
    <source>
        <dbReference type="ARBA" id="ARBA00009727"/>
    </source>
</evidence>
<comment type="similarity">
    <text evidence="1 9">Belongs to the YIF1 family.</text>
</comment>
<dbReference type="GO" id="GO:0006888">
    <property type="term" value="P:endoplasmic reticulum to Golgi vesicle-mediated transport"/>
    <property type="evidence" value="ECO:0007669"/>
    <property type="project" value="UniProtKB-UniRule"/>
</dbReference>
<accession>A0A369K812</accession>
<keyword evidence="2 9" id="KW-0813">Transport</keyword>
<evidence type="ECO:0000256" key="6">
    <source>
        <dbReference type="ARBA" id="ARBA00022989"/>
    </source>
</evidence>
<dbReference type="OrthoDB" id="337750at2759"/>
<reference evidence="11" key="1">
    <citation type="submission" date="2018-04" db="EMBL/GenBank/DDBJ databases">
        <title>Whole genome sequencing of Hypsizygus marmoreus.</title>
        <authorList>
            <person name="Choi I.-G."/>
            <person name="Min B."/>
            <person name="Kim J.-G."/>
            <person name="Kim S."/>
            <person name="Oh Y.-L."/>
            <person name="Kong W.-S."/>
            <person name="Park H."/>
            <person name="Jeong J."/>
            <person name="Song E.-S."/>
        </authorList>
    </citation>
    <scope>NUCLEOTIDE SEQUENCE [LARGE SCALE GENOMIC DNA]</scope>
    <source>
        <strain evidence="11">51987-8</strain>
    </source>
</reference>
<dbReference type="GO" id="GO:0030134">
    <property type="term" value="C:COPII-coated ER to Golgi transport vesicle"/>
    <property type="evidence" value="ECO:0007669"/>
    <property type="project" value="TreeGrafter"/>
</dbReference>
<proteinExistence type="inferred from homology"/>
<dbReference type="InParanoid" id="A0A369K812"/>
<evidence type="ECO:0000256" key="5">
    <source>
        <dbReference type="ARBA" id="ARBA00022927"/>
    </source>
</evidence>
<evidence type="ECO:0000256" key="3">
    <source>
        <dbReference type="ARBA" id="ARBA00022692"/>
    </source>
</evidence>
<feature type="transmembrane region" description="Helical" evidence="9">
    <location>
        <begin position="283"/>
        <end position="301"/>
    </location>
</feature>
<evidence type="ECO:0000256" key="7">
    <source>
        <dbReference type="ARBA" id="ARBA00023034"/>
    </source>
</evidence>
<comment type="function">
    <text evidence="9">Has a role in transport between endoplasmic reticulum and Golgi.</text>
</comment>
<feature type="compositionally biased region" description="Polar residues" evidence="10">
    <location>
        <begin position="32"/>
        <end position="42"/>
    </location>
</feature>
<evidence type="ECO:0000313" key="11">
    <source>
        <dbReference type="EMBL" id="RDB30741.1"/>
    </source>
</evidence>
<feature type="transmembrane region" description="Helical" evidence="9">
    <location>
        <begin position="258"/>
        <end position="277"/>
    </location>
</feature>
<keyword evidence="6 9" id="KW-1133">Transmembrane helix</keyword>
<evidence type="ECO:0000256" key="4">
    <source>
        <dbReference type="ARBA" id="ARBA00022824"/>
    </source>
</evidence>
<gene>
    <name evidence="11" type="primary">hrf1</name>
    <name evidence="11" type="ORF">Hypma_005990</name>
</gene>
<dbReference type="FunCoup" id="A0A369K812">
    <property type="interactions" value="298"/>
</dbReference>
<keyword evidence="8 9" id="KW-0472">Membrane</keyword>
<feature type="compositionally biased region" description="Pro residues" evidence="10">
    <location>
        <begin position="8"/>
        <end position="31"/>
    </location>
</feature>
<dbReference type="GO" id="GO:0005793">
    <property type="term" value="C:endoplasmic reticulum-Golgi intermediate compartment"/>
    <property type="evidence" value="ECO:0007669"/>
    <property type="project" value="UniProtKB-UniRule"/>
</dbReference>
<keyword evidence="4 9" id="KW-0256">Endoplasmic reticulum</keyword>
<evidence type="ECO:0000256" key="2">
    <source>
        <dbReference type="ARBA" id="ARBA00022448"/>
    </source>
</evidence>
<feature type="transmembrane region" description="Helical" evidence="9">
    <location>
        <begin position="225"/>
        <end position="246"/>
    </location>
</feature>
<dbReference type="GO" id="GO:0015031">
    <property type="term" value="P:protein transport"/>
    <property type="evidence" value="ECO:0007669"/>
    <property type="project" value="UniProtKB-KW"/>
</dbReference>
<keyword evidence="3 9" id="KW-0812">Transmembrane</keyword>
<sequence>MSNFASHTPPPLRHPVPTHPAYIPEPPPTPVSPQGYQRYSSSPGPPPPQQQQQQHHAYASHHVPAYTSPFQHSQPPGPPPPPHQQQQQHHIPAPQPDFAAWGMNDATAQFGMQLGHSAVAAGQDYVQRNFGTIFPSTTLKHHFNVSNSYVIYKLKLVLFPWLHKPWARKVRRSEQGQATEWQSPREDLNSPDLYIPLMAFVTYILLCALLAGLQKQFHTKVLGEAASRALIVVILDLAFVKLGCYFLNVQGSSQVVDLIAYGGYKFVGVIFTLLASFLHFPSILNTLVFIYAFLANAFFLLRSLRSVVLPDPSLQLASNPNPTSTATLTSAARRRRITFLFLEAVCQVLYMGALVRI</sequence>
<dbReference type="InterPro" id="IPR005578">
    <property type="entry name" value="Yif1_fam"/>
</dbReference>
<dbReference type="PANTHER" id="PTHR14083:SF0">
    <property type="entry name" value="YIP1D-INTERACTING FACTOR 1, ISOFORM C"/>
    <property type="match status" value="1"/>
</dbReference>